<evidence type="ECO:0000313" key="2">
    <source>
        <dbReference type="Proteomes" id="UP001199915"/>
    </source>
</evidence>
<evidence type="ECO:0000313" key="1">
    <source>
        <dbReference type="EMBL" id="MCG4767031.1"/>
    </source>
</evidence>
<dbReference type="AlphaFoldDB" id="A0AAE3JU02"/>
<dbReference type="RefSeq" id="WP_117802190.1">
    <property type="nucleotide sequence ID" value="NZ_JAAITR010000007.1"/>
</dbReference>
<sequence>MNLSKKLEKAIDIAGRIMSAVLSSGIDSDEDGSISEAIEELSLLKNKCSKAKGHAKNEI</sequence>
<name>A0AAE3JU02_9FIRM</name>
<accession>A0AAE3JU02</accession>
<protein>
    <submittedName>
        <fullName evidence="1">Uncharacterized protein</fullName>
    </submittedName>
</protein>
<reference evidence="1" key="1">
    <citation type="submission" date="2022-01" db="EMBL/GenBank/DDBJ databases">
        <title>Collection of gut derived symbiotic bacterial strains cultured from healthy donors.</title>
        <authorList>
            <person name="Lin H."/>
            <person name="Kohout C."/>
            <person name="Waligurski E."/>
            <person name="Pamer E.G."/>
        </authorList>
    </citation>
    <scope>NUCLEOTIDE SEQUENCE</scope>
    <source>
        <strain evidence="1">DFI.5.49</strain>
    </source>
</reference>
<comment type="caution">
    <text evidence="1">The sequence shown here is derived from an EMBL/GenBank/DDBJ whole genome shotgun (WGS) entry which is preliminary data.</text>
</comment>
<proteinExistence type="predicted"/>
<dbReference type="EMBL" id="JAKNFS010000029">
    <property type="protein sequence ID" value="MCG4767031.1"/>
    <property type="molecule type" value="Genomic_DNA"/>
</dbReference>
<dbReference type="Proteomes" id="UP001199915">
    <property type="component" value="Unassembled WGS sequence"/>
</dbReference>
<gene>
    <name evidence="1" type="ORF">L0N21_16180</name>
</gene>
<organism evidence="1 2">
    <name type="scientific">Fusicatenibacter saccharivorans</name>
    <dbReference type="NCBI Taxonomy" id="1150298"/>
    <lineage>
        <taxon>Bacteria</taxon>
        <taxon>Bacillati</taxon>
        <taxon>Bacillota</taxon>
        <taxon>Clostridia</taxon>
        <taxon>Lachnospirales</taxon>
        <taxon>Lachnospiraceae</taxon>
        <taxon>Fusicatenibacter</taxon>
    </lineage>
</organism>